<evidence type="ECO:0000313" key="2">
    <source>
        <dbReference type="Proteomes" id="UP001530400"/>
    </source>
</evidence>
<name>A0ABD3P215_9STRA</name>
<keyword evidence="2" id="KW-1185">Reference proteome</keyword>
<evidence type="ECO:0000313" key="1">
    <source>
        <dbReference type="EMBL" id="KAL3782185.1"/>
    </source>
</evidence>
<sequence length="163" mass="17896">MGGGEGSLRISWTSGHDGRPRNVSKIRMLILFSLGPTSRQLRFYALEEYPLLWAAMDDVWCNYLPDGLRLCIINSLAEDAEHLQVHPNVNPVKKVTVLVAKVDGVPEFTEVDPEFDNGIGGGGGGGGSPVMMEWRNFVIAKICGMENRIHELQSNQGGHHGEL</sequence>
<organism evidence="1 2">
    <name type="scientific">Cyclotella atomus</name>
    <dbReference type="NCBI Taxonomy" id="382360"/>
    <lineage>
        <taxon>Eukaryota</taxon>
        <taxon>Sar</taxon>
        <taxon>Stramenopiles</taxon>
        <taxon>Ochrophyta</taxon>
        <taxon>Bacillariophyta</taxon>
        <taxon>Coscinodiscophyceae</taxon>
        <taxon>Thalassiosirophycidae</taxon>
        <taxon>Stephanodiscales</taxon>
        <taxon>Stephanodiscaceae</taxon>
        <taxon>Cyclotella</taxon>
    </lineage>
</organism>
<protein>
    <submittedName>
        <fullName evidence="1">Uncharacterized protein</fullName>
    </submittedName>
</protein>
<dbReference type="EMBL" id="JALLPJ020000817">
    <property type="protein sequence ID" value="KAL3782185.1"/>
    <property type="molecule type" value="Genomic_DNA"/>
</dbReference>
<gene>
    <name evidence="1" type="ORF">ACHAWO_001782</name>
</gene>
<comment type="caution">
    <text evidence="1">The sequence shown here is derived from an EMBL/GenBank/DDBJ whole genome shotgun (WGS) entry which is preliminary data.</text>
</comment>
<reference evidence="1 2" key="1">
    <citation type="submission" date="2024-10" db="EMBL/GenBank/DDBJ databases">
        <title>Updated reference genomes for cyclostephanoid diatoms.</title>
        <authorList>
            <person name="Roberts W.R."/>
            <person name="Alverson A.J."/>
        </authorList>
    </citation>
    <scope>NUCLEOTIDE SEQUENCE [LARGE SCALE GENOMIC DNA]</scope>
    <source>
        <strain evidence="1 2">AJA010-31</strain>
    </source>
</reference>
<accession>A0ABD3P215</accession>
<dbReference type="AlphaFoldDB" id="A0ABD3P215"/>
<proteinExistence type="predicted"/>
<dbReference type="Proteomes" id="UP001530400">
    <property type="component" value="Unassembled WGS sequence"/>
</dbReference>